<dbReference type="AlphaFoldDB" id="A0A423I1C9"/>
<name>A0A423I1C9_9PSED</name>
<accession>A0A423I1C9</accession>
<comment type="caution">
    <text evidence="1">The sequence shown here is derived from an EMBL/GenBank/DDBJ whole genome shotgun (WGS) entry which is preliminary data.</text>
</comment>
<dbReference type="Proteomes" id="UP000284002">
    <property type="component" value="Unassembled WGS sequence"/>
</dbReference>
<gene>
    <name evidence="1" type="ORF">BK662_02950</name>
</gene>
<sequence length="152" mass="17057">MAEKRGWIRWKFTPMHRREVVLKRMAEAIAGDLKIDFGLGNHRKMLGELDEPSQGLEGSQIRQQPIKQVAFGSEDQRQAQREKTLTDQHWNQLALAGAIECTTPATPVPGTALAAGERPNVGFGRFQPFVTGRNRPRVCKNASPKLKCARLR</sequence>
<protein>
    <submittedName>
        <fullName evidence="1">Uncharacterized protein</fullName>
    </submittedName>
</protein>
<evidence type="ECO:0000313" key="2">
    <source>
        <dbReference type="Proteomes" id="UP000284002"/>
    </source>
</evidence>
<reference evidence="1 2" key="1">
    <citation type="submission" date="2016-10" db="EMBL/GenBank/DDBJ databases">
        <title>Comparative genome analysis of multiple Pseudomonas spp. focuses on biocontrol and plant growth promoting traits.</title>
        <authorList>
            <person name="Tao X.-Y."/>
            <person name="Taylor C.G."/>
        </authorList>
    </citation>
    <scope>NUCLEOTIDE SEQUENCE [LARGE SCALE GENOMIC DNA]</scope>
    <source>
        <strain evidence="1 2">36C6</strain>
    </source>
</reference>
<organism evidence="1 2">
    <name type="scientific">Pseudomonas frederiksbergensis</name>
    <dbReference type="NCBI Taxonomy" id="104087"/>
    <lineage>
        <taxon>Bacteria</taxon>
        <taxon>Pseudomonadati</taxon>
        <taxon>Pseudomonadota</taxon>
        <taxon>Gammaproteobacteria</taxon>
        <taxon>Pseudomonadales</taxon>
        <taxon>Pseudomonadaceae</taxon>
        <taxon>Pseudomonas</taxon>
    </lineage>
</organism>
<proteinExistence type="predicted"/>
<evidence type="ECO:0000313" key="1">
    <source>
        <dbReference type="EMBL" id="RON19219.1"/>
    </source>
</evidence>
<dbReference type="EMBL" id="MOBM01000005">
    <property type="protein sequence ID" value="RON19219.1"/>
    <property type="molecule type" value="Genomic_DNA"/>
</dbReference>